<gene>
    <name evidence="2" type="ORF">KUF71_008862</name>
</gene>
<organism evidence="2 3">
    <name type="scientific">Frankliniella fusca</name>
    <dbReference type="NCBI Taxonomy" id="407009"/>
    <lineage>
        <taxon>Eukaryota</taxon>
        <taxon>Metazoa</taxon>
        <taxon>Ecdysozoa</taxon>
        <taxon>Arthropoda</taxon>
        <taxon>Hexapoda</taxon>
        <taxon>Insecta</taxon>
        <taxon>Pterygota</taxon>
        <taxon>Neoptera</taxon>
        <taxon>Paraneoptera</taxon>
        <taxon>Thysanoptera</taxon>
        <taxon>Terebrantia</taxon>
        <taxon>Thripoidea</taxon>
        <taxon>Thripidae</taxon>
        <taxon>Frankliniella</taxon>
    </lineage>
</organism>
<reference evidence="2" key="1">
    <citation type="submission" date="2021-07" db="EMBL/GenBank/DDBJ databases">
        <authorList>
            <person name="Catto M.A."/>
            <person name="Jacobson A."/>
            <person name="Kennedy G."/>
            <person name="Labadie P."/>
            <person name="Hunt B.G."/>
            <person name="Srinivasan R."/>
        </authorList>
    </citation>
    <scope>NUCLEOTIDE SEQUENCE</scope>
    <source>
        <strain evidence="2">PL_HMW_Pooled</strain>
        <tissue evidence="2">Head</tissue>
    </source>
</reference>
<dbReference type="EMBL" id="JAHWGI010000981">
    <property type="protein sequence ID" value="KAK3919735.1"/>
    <property type="molecule type" value="Genomic_DNA"/>
</dbReference>
<feature type="compositionally biased region" description="Basic and acidic residues" evidence="1">
    <location>
        <begin position="134"/>
        <end position="144"/>
    </location>
</feature>
<reference evidence="2" key="2">
    <citation type="journal article" date="2023" name="BMC Genomics">
        <title>Pest status, molecular evolution, and epigenetic factors derived from the genome assembly of Frankliniella fusca, a thysanopteran phytovirus vector.</title>
        <authorList>
            <person name="Catto M.A."/>
            <person name="Labadie P.E."/>
            <person name="Jacobson A.L."/>
            <person name="Kennedy G.G."/>
            <person name="Srinivasan R."/>
            <person name="Hunt B.G."/>
        </authorList>
    </citation>
    <scope>NUCLEOTIDE SEQUENCE</scope>
    <source>
        <strain evidence="2">PL_HMW_Pooled</strain>
    </source>
</reference>
<comment type="caution">
    <text evidence="2">The sequence shown here is derived from an EMBL/GenBank/DDBJ whole genome shotgun (WGS) entry which is preliminary data.</text>
</comment>
<feature type="region of interest" description="Disordered" evidence="1">
    <location>
        <begin position="130"/>
        <end position="183"/>
    </location>
</feature>
<evidence type="ECO:0000313" key="2">
    <source>
        <dbReference type="EMBL" id="KAK3919735.1"/>
    </source>
</evidence>
<evidence type="ECO:0000256" key="1">
    <source>
        <dbReference type="SAM" id="MobiDB-lite"/>
    </source>
</evidence>
<dbReference type="AlphaFoldDB" id="A0AAE1HE97"/>
<protein>
    <submittedName>
        <fullName evidence="2">Polyribonucleotide nucleotidyltransferase</fullName>
    </submittedName>
</protein>
<proteinExistence type="predicted"/>
<feature type="compositionally biased region" description="Basic and acidic residues" evidence="1">
    <location>
        <begin position="160"/>
        <end position="169"/>
    </location>
</feature>
<dbReference type="PANTHER" id="PTHR33198">
    <property type="entry name" value="ANK_REP_REGION DOMAIN-CONTAINING PROTEIN-RELATED"/>
    <property type="match status" value="1"/>
</dbReference>
<sequence>MAGHEVILKQERTLQGLTEEEKKDYGLVMKSLQKYCTSQGATNEVFERFVFHQGNQEPGEPFDHFYDAIQDLVKTCNYKEPSKELRDRIVHGILDKTLQETFLKTRDLTEELVVQACRATKSARLQVQKMNAPEVHHVSPEKSKNNGGNGGKKNNNETPSKIKNEDLGGVRKKKTKKSTTTGKRPGILRENWYCMLGTFWEPSHKPAGDFDRDDMAAVKASVEELRVQSSTGPIAKEMYNCMVWLVKLRKSEREQIVELIGNIDLATPRELHVARRMYEMGHFSARSELADAYESSMARQMTERKKLGDWMPSVLLEQHG</sequence>
<dbReference type="Proteomes" id="UP001219518">
    <property type="component" value="Unassembled WGS sequence"/>
</dbReference>
<name>A0AAE1HE97_9NEOP</name>
<accession>A0AAE1HE97</accession>
<evidence type="ECO:0000313" key="3">
    <source>
        <dbReference type="Proteomes" id="UP001219518"/>
    </source>
</evidence>
<keyword evidence="3" id="KW-1185">Reference proteome</keyword>